<dbReference type="Proteomes" id="UP001457282">
    <property type="component" value="Unassembled WGS sequence"/>
</dbReference>
<keyword evidence="1" id="KW-1133">Transmembrane helix</keyword>
<dbReference type="AlphaFoldDB" id="A0AAW1VVQ9"/>
<sequence length="190" mass="21574">MVLRRRAHGDEVHDDVKRRCWGRGDGGDAGSAEVREDEALMRRGGEGRGARVEHGQRRLVWAWGRTAAWMDAHDLRGSDWALIVAASWWGGSLRPRGGADRCGLVVARIVAASWWRGVARKTRRCWTELKSSELSGFFTFHFSLPQFLLFILVWFSRSHLLFLFLFSCLCVLAFLLYSVCCFDGIDGVVR</sequence>
<feature type="transmembrane region" description="Helical" evidence="1">
    <location>
        <begin position="161"/>
        <end position="185"/>
    </location>
</feature>
<keyword evidence="3" id="KW-1185">Reference proteome</keyword>
<reference evidence="2 3" key="1">
    <citation type="journal article" date="2023" name="G3 (Bethesda)">
        <title>A chromosome-length genome assembly and annotation of blackberry (Rubus argutus, cv. 'Hillquist').</title>
        <authorList>
            <person name="Bruna T."/>
            <person name="Aryal R."/>
            <person name="Dudchenko O."/>
            <person name="Sargent D.J."/>
            <person name="Mead D."/>
            <person name="Buti M."/>
            <person name="Cavallini A."/>
            <person name="Hytonen T."/>
            <person name="Andres J."/>
            <person name="Pham M."/>
            <person name="Weisz D."/>
            <person name="Mascagni F."/>
            <person name="Usai G."/>
            <person name="Natali L."/>
            <person name="Bassil N."/>
            <person name="Fernandez G.E."/>
            <person name="Lomsadze A."/>
            <person name="Armour M."/>
            <person name="Olukolu B."/>
            <person name="Poorten T."/>
            <person name="Britton C."/>
            <person name="Davik J."/>
            <person name="Ashrafi H."/>
            <person name="Aiden E.L."/>
            <person name="Borodovsky M."/>
            <person name="Worthington M."/>
        </authorList>
    </citation>
    <scope>NUCLEOTIDE SEQUENCE [LARGE SCALE GENOMIC DNA]</scope>
    <source>
        <strain evidence="2">PI 553951</strain>
    </source>
</reference>
<evidence type="ECO:0000313" key="2">
    <source>
        <dbReference type="EMBL" id="KAK9912448.1"/>
    </source>
</evidence>
<accession>A0AAW1VVQ9</accession>
<evidence type="ECO:0000256" key="1">
    <source>
        <dbReference type="SAM" id="Phobius"/>
    </source>
</evidence>
<name>A0AAW1VVQ9_RUBAR</name>
<gene>
    <name evidence="2" type="ORF">M0R45_036311</name>
</gene>
<organism evidence="2 3">
    <name type="scientific">Rubus argutus</name>
    <name type="common">Southern blackberry</name>
    <dbReference type="NCBI Taxonomy" id="59490"/>
    <lineage>
        <taxon>Eukaryota</taxon>
        <taxon>Viridiplantae</taxon>
        <taxon>Streptophyta</taxon>
        <taxon>Embryophyta</taxon>
        <taxon>Tracheophyta</taxon>
        <taxon>Spermatophyta</taxon>
        <taxon>Magnoliopsida</taxon>
        <taxon>eudicotyledons</taxon>
        <taxon>Gunneridae</taxon>
        <taxon>Pentapetalae</taxon>
        <taxon>rosids</taxon>
        <taxon>fabids</taxon>
        <taxon>Rosales</taxon>
        <taxon>Rosaceae</taxon>
        <taxon>Rosoideae</taxon>
        <taxon>Rosoideae incertae sedis</taxon>
        <taxon>Rubus</taxon>
    </lineage>
</organism>
<keyword evidence="1" id="KW-0472">Membrane</keyword>
<feature type="transmembrane region" description="Helical" evidence="1">
    <location>
        <begin position="134"/>
        <end position="155"/>
    </location>
</feature>
<proteinExistence type="predicted"/>
<keyword evidence="1" id="KW-0812">Transmembrane</keyword>
<protein>
    <submittedName>
        <fullName evidence="2">Uncharacterized protein</fullName>
    </submittedName>
</protein>
<dbReference type="EMBL" id="JBEDUW010000007">
    <property type="protein sequence ID" value="KAK9912448.1"/>
    <property type="molecule type" value="Genomic_DNA"/>
</dbReference>
<evidence type="ECO:0000313" key="3">
    <source>
        <dbReference type="Proteomes" id="UP001457282"/>
    </source>
</evidence>
<comment type="caution">
    <text evidence="2">The sequence shown here is derived from an EMBL/GenBank/DDBJ whole genome shotgun (WGS) entry which is preliminary data.</text>
</comment>